<reference evidence="1 2" key="1">
    <citation type="submission" date="2024-04" db="EMBL/GenBank/DDBJ databases">
        <authorList>
            <person name="Rising A."/>
            <person name="Reimegard J."/>
            <person name="Sonavane S."/>
            <person name="Akerstrom W."/>
            <person name="Nylinder S."/>
            <person name="Hedman E."/>
            <person name="Kallberg Y."/>
        </authorList>
    </citation>
    <scope>NUCLEOTIDE SEQUENCE [LARGE SCALE GENOMIC DNA]</scope>
</reference>
<organism evidence="1 2">
    <name type="scientific">Larinioides sclopetarius</name>
    <dbReference type="NCBI Taxonomy" id="280406"/>
    <lineage>
        <taxon>Eukaryota</taxon>
        <taxon>Metazoa</taxon>
        <taxon>Ecdysozoa</taxon>
        <taxon>Arthropoda</taxon>
        <taxon>Chelicerata</taxon>
        <taxon>Arachnida</taxon>
        <taxon>Araneae</taxon>
        <taxon>Araneomorphae</taxon>
        <taxon>Entelegynae</taxon>
        <taxon>Araneoidea</taxon>
        <taxon>Araneidae</taxon>
        <taxon>Larinioides</taxon>
    </lineage>
</organism>
<name>A0AAV1YUY9_9ARAC</name>
<dbReference type="Proteomes" id="UP001497382">
    <property type="component" value="Unassembled WGS sequence"/>
</dbReference>
<protein>
    <recommendedName>
        <fullName evidence="3">Ribosomal protein L20</fullName>
    </recommendedName>
</protein>
<gene>
    <name evidence="1" type="ORF">LARSCL_LOCUS1058</name>
</gene>
<evidence type="ECO:0000313" key="1">
    <source>
        <dbReference type="EMBL" id="CAL1262566.1"/>
    </source>
</evidence>
<dbReference type="EMBL" id="CAXIEN010000005">
    <property type="protein sequence ID" value="CAL1262566.1"/>
    <property type="molecule type" value="Genomic_DNA"/>
</dbReference>
<accession>A0AAV1YUY9</accession>
<evidence type="ECO:0000313" key="2">
    <source>
        <dbReference type="Proteomes" id="UP001497382"/>
    </source>
</evidence>
<proteinExistence type="predicted"/>
<sequence length="63" mass="7449">MFIMKYNRTVSSSIFRTLKNVIRVERSVLCSKIHQRQLNWSLHFLRKSAQSTLQMKAASHVLE</sequence>
<dbReference type="AlphaFoldDB" id="A0AAV1YUY9"/>
<comment type="caution">
    <text evidence="1">The sequence shown here is derived from an EMBL/GenBank/DDBJ whole genome shotgun (WGS) entry which is preliminary data.</text>
</comment>
<evidence type="ECO:0008006" key="3">
    <source>
        <dbReference type="Google" id="ProtNLM"/>
    </source>
</evidence>
<keyword evidence="2" id="KW-1185">Reference proteome</keyword>